<feature type="signal peptide" evidence="5">
    <location>
        <begin position="1"/>
        <end position="22"/>
    </location>
</feature>
<keyword evidence="4" id="KW-0325">Glycoprotein</keyword>
<evidence type="ECO:0000256" key="2">
    <source>
        <dbReference type="ARBA" id="ARBA00022737"/>
    </source>
</evidence>
<organism evidence="7 8">
    <name type="scientific">Mesonia profundi</name>
    <dbReference type="NCBI Taxonomy" id="3070998"/>
    <lineage>
        <taxon>Bacteria</taxon>
        <taxon>Pseudomonadati</taxon>
        <taxon>Bacteroidota</taxon>
        <taxon>Flavobacteriia</taxon>
        <taxon>Flavobacteriales</taxon>
        <taxon>Flavobacteriaceae</taxon>
        <taxon>Mesonia</taxon>
    </lineage>
</organism>
<dbReference type="InterPro" id="IPR000034">
    <property type="entry name" value="Laminin_IV"/>
</dbReference>
<dbReference type="PROSITE" id="PS51257">
    <property type="entry name" value="PROKAR_LIPOPROTEIN"/>
    <property type="match status" value="1"/>
</dbReference>
<reference evidence="7 8" key="1">
    <citation type="submission" date="2023-08" db="EMBL/GenBank/DDBJ databases">
        <title>Mesonia sp. MT50, isolated from deep-sea sediment of the Mariana Trench.</title>
        <authorList>
            <person name="Fu H."/>
        </authorList>
    </citation>
    <scope>NUCLEOTIDE SEQUENCE [LARGE SCALE GENOMIC DNA]</scope>
    <source>
        <strain evidence="7 8">MT50</strain>
    </source>
</reference>
<keyword evidence="1 5" id="KW-0732">Signal</keyword>
<sequence>MKTPQLKFKTLIFLLLVGFAFASCGNANKKEALVESRFLKNTEVWKITGDANGGKGEQAEASFDGGVQDGYIFAKDDAAGGTWYFSAPQAYLGDKSNFYGATLNFNLFQHSAIKDQFENNDVIFKNGEKKITYAFKNYPKQDWTAYSIPIDADNNWMKGNFNNEMPATKEDIKAVLSNVTEFWIRGEYESGGDEGGLDEVEITKN</sequence>
<protein>
    <submittedName>
        <fullName evidence="7">Laminin B domain-containing protein</fullName>
    </submittedName>
</protein>
<name>A0ABU1A2K8_9FLAO</name>
<evidence type="ECO:0000313" key="7">
    <source>
        <dbReference type="EMBL" id="MDQ7917945.1"/>
    </source>
</evidence>
<dbReference type="EMBL" id="JAVHUL010000027">
    <property type="protein sequence ID" value="MDQ7917945.1"/>
    <property type="molecule type" value="Genomic_DNA"/>
</dbReference>
<keyword evidence="3" id="KW-1015">Disulfide bond</keyword>
<keyword evidence="2" id="KW-0677">Repeat</keyword>
<evidence type="ECO:0000256" key="3">
    <source>
        <dbReference type="ARBA" id="ARBA00023157"/>
    </source>
</evidence>
<evidence type="ECO:0000256" key="5">
    <source>
        <dbReference type="SAM" id="SignalP"/>
    </source>
</evidence>
<evidence type="ECO:0000313" key="8">
    <source>
        <dbReference type="Proteomes" id="UP001230915"/>
    </source>
</evidence>
<evidence type="ECO:0000259" key="6">
    <source>
        <dbReference type="PROSITE" id="PS51115"/>
    </source>
</evidence>
<accession>A0ABU1A2K8</accession>
<feature type="domain" description="Laminin IV type A" evidence="6">
    <location>
        <begin position="40"/>
        <end position="205"/>
    </location>
</feature>
<proteinExistence type="predicted"/>
<gene>
    <name evidence="7" type="ORF">RBU60_10190</name>
</gene>
<keyword evidence="8" id="KW-1185">Reference proteome</keyword>
<comment type="caution">
    <text evidence="7">The sequence shown here is derived from an EMBL/GenBank/DDBJ whole genome shotgun (WGS) entry which is preliminary data.</text>
</comment>
<evidence type="ECO:0000256" key="1">
    <source>
        <dbReference type="ARBA" id="ARBA00022729"/>
    </source>
</evidence>
<dbReference type="RefSeq" id="WP_308864821.1">
    <property type="nucleotide sequence ID" value="NZ_JAVHUL010000027.1"/>
</dbReference>
<feature type="chain" id="PRO_5046431846" evidence="5">
    <location>
        <begin position="23"/>
        <end position="205"/>
    </location>
</feature>
<evidence type="ECO:0000256" key="4">
    <source>
        <dbReference type="ARBA" id="ARBA00023180"/>
    </source>
</evidence>
<dbReference type="SMART" id="SM00281">
    <property type="entry name" value="LamB"/>
    <property type="match status" value="1"/>
</dbReference>
<dbReference type="Pfam" id="PF00052">
    <property type="entry name" value="Laminin_B"/>
    <property type="match status" value="1"/>
</dbReference>
<dbReference type="Proteomes" id="UP001230915">
    <property type="component" value="Unassembled WGS sequence"/>
</dbReference>
<dbReference type="PROSITE" id="PS51115">
    <property type="entry name" value="LAMININ_IVA"/>
    <property type="match status" value="1"/>
</dbReference>